<evidence type="ECO:0000259" key="2">
    <source>
        <dbReference type="Pfam" id="PF18915"/>
    </source>
</evidence>
<dbReference type="Proteomes" id="UP000034264">
    <property type="component" value="Unassembled WGS sequence"/>
</dbReference>
<sequence length="207" mass="22274">MGTGTQNLPETEVFWKSAWGNLRNALIGCSAALLFGLAVLMMSVLSVSSPRAAVDPVTVKVEYYLPYPGMLPDSPLYKVKALRDRLQLWVTFDEAGKARKELLYADKRIGAAAALVEGGKVSLGVSTATKAEKYLESAVNRTIKLSGEGRDVKSLLLTLTKAVAKHQEVLEIISAKSGGVEKEALQRTLAGVKSLQENLAQTVLEAK</sequence>
<evidence type="ECO:0000313" key="4">
    <source>
        <dbReference type="Proteomes" id="UP000034264"/>
    </source>
</evidence>
<dbReference type="InterPro" id="IPR043725">
    <property type="entry name" value="DUF5667"/>
</dbReference>
<accession>A0A0G1M3M2</accession>
<dbReference type="AlphaFoldDB" id="A0A0G1M3M2"/>
<proteinExistence type="predicted"/>
<keyword evidence="1" id="KW-0812">Transmembrane</keyword>
<name>A0A0G1M3M2_9BACT</name>
<keyword evidence="1" id="KW-0472">Membrane</keyword>
<gene>
    <name evidence="3" type="ORF">UX05_C0006G0034</name>
</gene>
<dbReference type="Pfam" id="PF18915">
    <property type="entry name" value="DUF5667"/>
    <property type="match status" value="1"/>
</dbReference>
<evidence type="ECO:0000256" key="1">
    <source>
        <dbReference type="SAM" id="Phobius"/>
    </source>
</evidence>
<comment type="caution">
    <text evidence="3">The sequence shown here is derived from an EMBL/GenBank/DDBJ whole genome shotgun (WGS) entry which is preliminary data.</text>
</comment>
<evidence type="ECO:0000313" key="3">
    <source>
        <dbReference type="EMBL" id="KKU02861.1"/>
    </source>
</evidence>
<reference evidence="3 4" key="1">
    <citation type="journal article" date="2015" name="Nature">
        <title>rRNA introns, odd ribosomes, and small enigmatic genomes across a large radiation of phyla.</title>
        <authorList>
            <person name="Brown C.T."/>
            <person name="Hug L.A."/>
            <person name="Thomas B.C."/>
            <person name="Sharon I."/>
            <person name="Castelle C.J."/>
            <person name="Singh A."/>
            <person name="Wilkins M.J."/>
            <person name="Williams K.H."/>
            <person name="Banfield J.F."/>
        </authorList>
    </citation>
    <scope>NUCLEOTIDE SEQUENCE [LARGE SCALE GENOMIC DNA]</scope>
</reference>
<dbReference type="EMBL" id="LCKS01000006">
    <property type="protein sequence ID" value="KKU02861.1"/>
    <property type="molecule type" value="Genomic_DNA"/>
</dbReference>
<protein>
    <recommendedName>
        <fullName evidence="2">DUF5667 domain-containing protein</fullName>
    </recommendedName>
</protein>
<organism evidence="3 4">
    <name type="scientific">Candidatus Amesbacteria bacterium GW2011_GWC2_45_19</name>
    <dbReference type="NCBI Taxonomy" id="1618366"/>
    <lineage>
        <taxon>Bacteria</taxon>
        <taxon>Candidatus Amesiibacteriota</taxon>
    </lineage>
</organism>
<feature type="transmembrane region" description="Helical" evidence="1">
    <location>
        <begin position="25"/>
        <end position="45"/>
    </location>
</feature>
<keyword evidence="1" id="KW-1133">Transmembrane helix</keyword>
<feature type="domain" description="DUF5667" evidence="2">
    <location>
        <begin position="69"/>
        <end position="176"/>
    </location>
</feature>